<accession>A0A9D1DVW8</accession>
<dbReference type="GO" id="GO:0008081">
    <property type="term" value="F:phosphoric diester hydrolase activity"/>
    <property type="evidence" value="ECO:0007669"/>
    <property type="project" value="InterPro"/>
</dbReference>
<dbReference type="PANTHER" id="PTHR46211">
    <property type="entry name" value="GLYCEROPHOSPHORYL DIESTER PHOSPHODIESTERASE"/>
    <property type="match status" value="1"/>
</dbReference>
<dbReference type="EMBL" id="DVHC01000067">
    <property type="protein sequence ID" value="HIR59836.1"/>
    <property type="molecule type" value="Genomic_DNA"/>
</dbReference>
<evidence type="ECO:0000313" key="2">
    <source>
        <dbReference type="EMBL" id="HIR59836.1"/>
    </source>
</evidence>
<dbReference type="Pfam" id="PF03009">
    <property type="entry name" value="GDPD"/>
    <property type="match status" value="1"/>
</dbReference>
<dbReference type="PROSITE" id="PS51704">
    <property type="entry name" value="GP_PDE"/>
    <property type="match status" value="1"/>
</dbReference>
<reference evidence="2" key="1">
    <citation type="submission" date="2020-10" db="EMBL/GenBank/DDBJ databases">
        <authorList>
            <person name="Gilroy R."/>
        </authorList>
    </citation>
    <scope>NUCLEOTIDE SEQUENCE</scope>
    <source>
        <strain evidence="2">CHK184-20233</strain>
    </source>
</reference>
<comment type="caution">
    <text evidence="2">The sequence shown here is derived from an EMBL/GenBank/DDBJ whole genome shotgun (WGS) entry which is preliminary data.</text>
</comment>
<gene>
    <name evidence="2" type="ORF">IAB38_07360</name>
</gene>
<name>A0A9D1DVW8_9FIRM</name>
<dbReference type="GO" id="GO:0006629">
    <property type="term" value="P:lipid metabolic process"/>
    <property type="evidence" value="ECO:0007669"/>
    <property type="project" value="InterPro"/>
</dbReference>
<dbReference type="PANTHER" id="PTHR46211:SF14">
    <property type="entry name" value="GLYCEROPHOSPHODIESTER PHOSPHODIESTERASE"/>
    <property type="match status" value="1"/>
</dbReference>
<sequence>MNIYAHRGLFDNKKIVENTISAFKKALLDNLNIELDIRVTKDKKIIVFHDSNIKRLTGIDRLVKDMTYEELKDISLLNTTDKIPLLEDVLHLVSGRVTLLIELKENFSSNTLKELNKLLLDYNGEVLLQSFNPIILRKMALTSLKRYKIGILLTSEYKGFKGALYNAFFYKYLIKQKYISFISSPKELVFKVKEVSNKELFIWTIKTKNEFIKYKKYSNNLICGQKGIVRVK</sequence>
<feature type="domain" description="GP-PDE" evidence="1">
    <location>
        <begin position="1"/>
        <end position="232"/>
    </location>
</feature>
<reference evidence="2" key="2">
    <citation type="journal article" date="2021" name="PeerJ">
        <title>Extensive microbial diversity within the chicken gut microbiome revealed by metagenomics and culture.</title>
        <authorList>
            <person name="Gilroy R."/>
            <person name="Ravi A."/>
            <person name="Getino M."/>
            <person name="Pursley I."/>
            <person name="Horton D.L."/>
            <person name="Alikhan N.F."/>
            <person name="Baker D."/>
            <person name="Gharbi K."/>
            <person name="Hall N."/>
            <person name="Watson M."/>
            <person name="Adriaenssens E.M."/>
            <person name="Foster-Nyarko E."/>
            <person name="Jarju S."/>
            <person name="Secka A."/>
            <person name="Antonio M."/>
            <person name="Oren A."/>
            <person name="Chaudhuri R.R."/>
            <person name="La Ragione R."/>
            <person name="Hildebrand F."/>
            <person name="Pallen M.J."/>
        </authorList>
    </citation>
    <scope>NUCLEOTIDE SEQUENCE</scope>
    <source>
        <strain evidence="2">CHK184-20233</strain>
    </source>
</reference>
<protein>
    <submittedName>
        <fullName evidence="2">Glycerophosphodiester phosphodiesterase</fullName>
    </submittedName>
</protein>
<evidence type="ECO:0000259" key="1">
    <source>
        <dbReference type="PROSITE" id="PS51704"/>
    </source>
</evidence>
<proteinExistence type="predicted"/>
<dbReference type="SUPFAM" id="SSF51695">
    <property type="entry name" value="PLC-like phosphodiesterases"/>
    <property type="match status" value="1"/>
</dbReference>
<dbReference type="InterPro" id="IPR017946">
    <property type="entry name" value="PLC-like_Pdiesterase_TIM-brl"/>
</dbReference>
<dbReference type="InterPro" id="IPR030395">
    <property type="entry name" value="GP_PDE_dom"/>
</dbReference>
<dbReference type="Gene3D" id="3.20.20.190">
    <property type="entry name" value="Phosphatidylinositol (PI) phosphodiesterase"/>
    <property type="match status" value="1"/>
</dbReference>
<evidence type="ECO:0000313" key="3">
    <source>
        <dbReference type="Proteomes" id="UP000824232"/>
    </source>
</evidence>
<dbReference type="AlphaFoldDB" id="A0A9D1DVW8"/>
<organism evidence="2 3">
    <name type="scientific">Candidatus Onthousia excrementipullorum</name>
    <dbReference type="NCBI Taxonomy" id="2840884"/>
    <lineage>
        <taxon>Bacteria</taxon>
        <taxon>Bacillati</taxon>
        <taxon>Bacillota</taxon>
        <taxon>Bacilli</taxon>
        <taxon>Candidatus Onthousia</taxon>
    </lineage>
</organism>
<dbReference type="Proteomes" id="UP000824232">
    <property type="component" value="Unassembled WGS sequence"/>
</dbReference>